<feature type="repeat" description="PPR" evidence="3">
    <location>
        <begin position="80"/>
        <end position="115"/>
    </location>
</feature>
<feature type="domain" description="DYW" evidence="4">
    <location>
        <begin position="498"/>
        <end position="589"/>
    </location>
</feature>
<dbReference type="NCBIfam" id="TIGR00756">
    <property type="entry name" value="PPR"/>
    <property type="match status" value="6"/>
</dbReference>
<dbReference type="Proteomes" id="UP000594263">
    <property type="component" value="Unplaced"/>
</dbReference>
<dbReference type="OMA" id="YRHGFIG"/>
<dbReference type="PANTHER" id="PTHR47926:SF533">
    <property type="entry name" value="DYW DOMAIN-CONTAINING PROTEIN"/>
    <property type="match status" value="1"/>
</dbReference>
<protein>
    <recommendedName>
        <fullName evidence="4">DYW domain-containing protein</fullName>
    </recommendedName>
</protein>
<sequence>MSRRLPPSSFTPAIALVVRSTVDDISSCASVNACMAIHARVIKHLNYTHGFAGDRLVSVYMRMGMQNDALKLFDELPQKDLVSWNSLITGLSRVGCFERCLSEFLRMKLQVGLRPNDVTLLTVLSACGNIADNSGRYLHGCGFKIGLLSEPKVINSLINLYGKFGQLDAAHSLFQSMLLRNVVSWNLMVTVNVQNGQPEEAVRIFHRMREDGNEPDEATAVAVLQACTDIGSAKLAEAIHGYLVICGLDTDMRVATGLLNLYAKLGRLEAACYIFVEIKKSDRIAWTAMIAAYSVHGNGKEAIRLFELMICQGIQPDHVTFTHLLSACSHSGLVKEGKELFDKMFQVFGVTPILDHYSCMVDLLGRSGLVNEAWELIKQMPVEPNAAVLGALLNACRIYRNTNLGKIAAERLIDLDPSDPRNYIMLFNIYSAAGLRTEASKTRSLMKSRKIIPIPGCSFIEHQNKIHQFVVGDQAHRSAEKIHMKLEEVISKVRSAGLAPITEFVLQDVEEDVKEDMINQHSEKLAIAFGLLVTCTGMPLFIIKNLRICQDCHGFAKAVSFLEKRKIIIRDSKRFHHFEHGLCSCGDYW</sequence>
<dbReference type="GO" id="GO:0009451">
    <property type="term" value="P:RNA modification"/>
    <property type="evidence" value="ECO:0007669"/>
    <property type="project" value="InterPro"/>
</dbReference>
<dbReference type="FunFam" id="1.25.40.10:FF:000475">
    <property type="entry name" value="Pentatricopeptide repeat-containing protein At5g40410, mitochondrial"/>
    <property type="match status" value="1"/>
</dbReference>
<dbReference type="InterPro" id="IPR046960">
    <property type="entry name" value="PPR_At4g14850-like_plant"/>
</dbReference>
<feature type="repeat" description="PPR" evidence="3">
    <location>
        <begin position="181"/>
        <end position="215"/>
    </location>
</feature>
<dbReference type="Gramene" id="Kaladp0016s0119.1.v1.1">
    <property type="protein sequence ID" value="Kaladp0016s0119.1.v1.1.CDS.1"/>
    <property type="gene ID" value="Kaladp0016s0119.v1.1"/>
</dbReference>
<keyword evidence="2" id="KW-0677">Repeat</keyword>
<evidence type="ECO:0000256" key="2">
    <source>
        <dbReference type="ARBA" id="ARBA00022737"/>
    </source>
</evidence>
<dbReference type="InterPro" id="IPR002885">
    <property type="entry name" value="PPR_rpt"/>
</dbReference>
<evidence type="ECO:0000256" key="3">
    <source>
        <dbReference type="PROSITE-ProRule" id="PRU00708"/>
    </source>
</evidence>
<dbReference type="PANTHER" id="PTHR47926">
    <property type="entry name" value="PENTATRICOPEPTIDE REPEAT-CONTAINING PROTEIN"/>
    <property type="match status" value="1"/>
</dbReference>
<dbReference type="Gene3D" id="1.25.40.10">
    <property type="entry name" value="Tetratricopeptide repeat domain"/>
    <property type="match status" value="3"/>
</dbReference>
<proteinExistence type="inferred from homology"/>
<dbReference type="SUPFAM" id="SSF48452">
    <property type="entry name" value="TPR-like"/>
    <property type="match status" value="1"/>
</dbReference>
<dbReference type="Pfam" id="PF14432">
    <property type="entry name" value="DYW_deaminase"/>
    <property type="match status" value="1"/>
</dbReference>
<name>A0A7N0SZZ9_KALFE</name>
<dbReference type="EnsemblPlants" id="Kaladp0016s0119.1.v1.1">
    <property type="protein sequence ID" value="Kaladp0016s0119.1.v1.1.CDS.1"/>
    <property type="gene ID" value="Kaladp0016s0119.v1.1"/>
</dbReference>
<organism evidence="5 6">
    <name type="scientific">Kalanchoe fedtschenkoi</name>
    <name type="common">Lavender scallops</name>
    <name type="synonym">South American air plant</name>
    <dbReference type="NCBI Taxonomy" id="63787"/>
    <lineage>
        <taxon>Eukaryota</taxon>
        <taxon>Viridiplantae</taxon>
        <taxon>Streptophyta</taxon>
        <taxon>Embryophyta</taxon>
        <taxon>Tracheophyta</taxon>
        <taxon>Spermatophyta</taxon>
        <taxon>Magnoliopsida</taxon>
        <taxon>eudicotyledons</taxon>
        <taxon>Gunneridae</taxon>
        <taxon>Pentapetalae</taxon>
        <taxon>Saxifragales</taxon>
        <taxon>Crassulaceae</taxon>
        <taxon>Kalanchoe</taxon>
    </lineage>
</organism>
<dbReference type="GO" id="GO:0003729">
    <property type="term" value="F:mRNA binding"/>
    <property type="evidence" value="ECO:0007669"/>
    <property type="project" value="UniProtKB-ARBA"/>
</dbReference>
<dbReference type="Pfam" id="PF01535">
    <property type="entry name" value="PPR"/>
    <property type="match status" value="3"/>
</dbReference>
<reference evidence="5" key="1">
    <citation type="submission" date="2021-01" db="UniProtKB">
        <authorList>
            <consortium name="EnsemblPlants"/>
        </authorList>
    </citation>
    <scope>IDENTIFICATION</scope>
</reference>
<evidence type="ECO:0000259" key="4">
    <source>
        <dbReference type="Pfam" id="PF14432"/>
    </source>
</evidence>
<feature type="repeat" description="PPR" evidence="3">
    <location>
        <begin position="317"/>
        <end position="352"/>
    </location>
</feature>
<evidence type="ECO:0000313" key="6">
    <source>
        <dbReference type="Proteomes" id="UP000594263"/>
    </source>
</evidence>
<feature type="repeat" description="PPR" evidence="3">
    <location>
        <begin position="282"/>
        <end position="316"/>
    </location>
</feature>
<dbReference type="GO" id="GO:0008270">
    <property type="term" value="F:zinc ion binding"/>
    <property type="evidence" value="ECO:0007669"/>
    <property type="project" value="InterPro"/>
</dbReference>
<dbReference type="InterPro" id="IPR032867">
    <property type="entry name" value="DYW_dom"/>
</dbReference>
<dbReference type="AlphaFoldDB" id="A0A7N0SZZ9"/>
<dbReference type="PROSITE" id="PS51375">
    <property type="entry name" value="PPR"/>
    <property type="match status" value="4"/>
</dbReference>
<evidence type="ECO:0000313" key="5">
    <source>
        <dbReference type="EnsemblPlants" id="Kaladp0016s0119.1.v1.1.CDS.1"/>
    </source>
</evidence>
<keyword evidence="6" id="KW-1185">Reference proteome</keyword>
<evidence type="ECO:0000256" key="1">
    <source>
        <dbReference type="ARBA" id="ARBA00006643"/>
    </source>
</evidence>
<dbReference type="InterPro" id="IPR046848">
    <property type="entry name" value="E_motif"/>
</dbReference>
<dbReference type="InterPro" id="IPR011990">
    <property type="entry name" value="TPR-like_helical_dom_sf"/>
</dbReference>
<dbReference type="Pfam" id="PF13041">
    <property type="entry name" value="PPR_2"/>
    <property type="match status" value="2"/>
</dbReference>
<comment type="similarity">
    <text evidence="1">Belongs to the PPR family. PCMP-H subfamily.</text>
</comment>
<accession>A0A7N0SZZ9</accession>
<dbReference type="FunFam" id="1.25.40.10:FF:000690">
    <property type="entry name" value="Pentatricopeptide repeat-containing protein"/>
    <property type="match status" value="1"/>
</dbReference>
<dbReference type="Pfam" id="PF20431">
    <property type="entry name" value="E_motif"/>
    <property type="match status" value="1"/>
</dbReference>